<dbReference type="KEGG" id="cck:Ccar_07955"/>
<dbReference type="SUPFAM" id="SSF58104">
    <property type="entry name" value="Methyl-accepting chemotaxis protein (MCP) signaling domain"/>
    <property type="match status" value="1"/>
</dbReference>
<dbReference type="OrthoDB" id="2542987at2"/>
<dbReference type="GO" id="GO:0006935">
    <property type="term" value="P:chemotaxis"/>
    <property type="evidence" value="ECO:0007669"/>
    <property type="project" value="InterPro"/>
</dbReference>
<dbReference type="CDD" id="cd06225">
    <property type="entry name" value="HAMP"/>
    <property type="match status" value="1"/>
</dbReference>
<keyword evidence="4" id="KW-1133">Transmembrane helix</keyword>
<feature type="domain" description="Methyl-accepting transducer" evidence="5">
    <location>
        <begin position="276"/>
        <end position="540"/>
    </location>
</feature>
<dbReference type="InterPro" id="IPR029151">
    <property type="entry name" value="Sensor-like_sf"/>
</dbReference>
<keyword evidence="1 3" id="KW-0807">Transducer</keyword>
<dbReference type="InterPro" id="IPR004089">
    <property type="entry name" value="MCPsignal_dom"/>
</dbReference>
<dbReference type="GO" id="GO:0007165">
    <property type="term" value="P:signal transduction"/>
    <property type="evidence" value="ECO:0007669"/>
    <property type="project" value="UniProtKB-KW"/>
</dbReference>
<keyword evidence="4" id="KW-0812">Transmembrane</keyword>
<dbReference type="PANTHER" id="PTHR32089:SF112">
    <property type="entry name" value="LYSOZYME-LIKE PROTEIN-RELATED"/>
    <property type="match status" value="1"/>
</dbReference>
<dbReference type="Pfam" id="PF00015">
    <property type="entry name" value="MCPsignal"/>
    <property type="match status" value="1"/>
</dbReference>
<dbReference type="eggNOG" id="COG0840">
    <property type="taxonomic scope" value="Bacteria"/>
</dbReference>
<name>C6Q1A7_9CLOT</name>
<feature type="transmembrane region" description="Helical" evidence="4">
    <location>
        <begin position="181"/>
        <end position="203"/>
    </location>
</feature>
<dbReference type="InterPro" id="IPR003660">
    <property type="entry name" value="HAMP_dom"/>
</dbReference>
<dbReference type="PRINTS" id="PR00260">
    <property type="entry name" value="CHEMTRNSDUCR"/>
</dbReference>
<evidence type="ECO:0000259" key="5">
    <source>
        <dbReference type="PROSITE" id="PS50111"/>
    </source>
</evidence>
<evidence type="ECO:0000313" key="7">
    <source>
        <dbReference type="EMBL" id="EET84716.1"/>
    </source>
</evidence>
<evidence type="ECO:0000313" key="8">
    <source>
        <dbReference type="Proteomes" id="UP000004198"/>
    </source>
</evidence>
<dbReference type="Proteomes" id="UP000004198">
    <property type="component" value="Unassembled WGS sequence"/>
</dbReference>
<reference evidence="7 8" key="1">
    <citation type="submission" date="2009-06" db="EMBL/GenBank/DDBJ databases">
        <title>The draft genome of Clostridium carboxidivorans P7.</title>
        <authorList>
            <consortium name="US DOE Joint Genome Institute (JGI-PGF)"/>
            <person name="Lucas S."/>
            <person name="Copeland A."/>
            <person name="Lapidus A."/>
            <person name="Glavina del Rio T."/>
            <person name="Tice H."/>
            <person name="Bruce D."/>
            <person name="Goodwin L."/>
            <person name="Pitluck S."/>
            <person name="Larimer F."/>
            <person name="Land M.L."/>
            <person name="Hauser L."/>
            <person name="Hemme C.L."/>
        </authorList>
    </citation>
    <scope>NUCLEOTIDE SEQUENCE [LARGE SCALE GENOMIC DNA]</scope>
    <source>
        <strain evidence="7 8">P7</strain>
    </source>
</reference>
<protein>
    <submittedName>
        <fullName evidence="7">Methyl-accepting chemotaxis sensory transducer</fullName>
    </submittedName>
</protein>
<dbReference type="PROSITE" id="PS50111">
    <property type="entry name" value="CHEMOTAXIS_TRANSDUC_2"/>
    <property type="match status" value="1"/>
</dbReference>
<sequence length="568" mass="63006">MSKLGAKIFKLVSFVSGIIVVISLISYFIIFKNVEMQLKDKAKQSVTESINVIDKDKVEKIIKDKSNKSKEYSEVLNSMITFKAKKDIKNFYVYVKKDDKTAQFLLDASPEPADYMEDYEMVDEMKTAFDGKIVVDNEPCTDKWGTYVSAYAPIKDSSGQVIASIGVDEDISTFQNIKKSFLIISILEIAVAIIISLVSVWLFSKKLKYSINIIESKLMNMSEGDLQGEIQLKTKDEIAQIANCLNNFRLKISDILISIKHNVCNVHEDSKGLYTISEEMSSSAENVSLIVGNISENSAEQASDIFNIKENFNEFGKSIENTAKMMGEFDIMAIDIKEKSKESNSKLSLLTNSINDLNIKFKSVAEKIQNLGSNIDKINDITNLINDISDQTNLLALNASIEASRAGEAGRGFSVVADEIRTLAEQSKMSSQNISELLKNVSKQSSNVVIDTKNVDSQFSSQMGIINSIASSFGEIISDIERLLPGINLVNKSIIEANNKKSIIINSLENSSSSAEEISTSSREIVVLAEELSSSTEEVANASEKLLHMVDNVMNNVNKFKTLKENER</sequence>
<dbReference type="RefSeq" id="WP_007063709.1">
    <property type="nucleotide sequence ID" value="NZ_ACVI01000134.1"/>
</dbReference>
<dbReference type="AlphaFoldDB" id="C6Q1A7"/>
<dbReference type="EMBL" id="ACVI01000134">
    <property type="protein sequence ID" value="EET84716.1"/>
    <property type="molecule type" value="Genomic_DNA"/>
</dbReference>
<dbReference type="PANTHER" id="PTHR32089">
    <property type="entry name" value="METHYL-ACCEPTING CHEMOTAXIS PROTEIN MCPB"/>
    <property type="match status" value="1"/>
</dbReference>
<dbReference type="STRING" id="536227.Ccar_07955"/>
<dbReference type="PROSITE" id="PS50885">
    <property type="entry name" value="HAMP"/>
    <property type="match status" value="1"/>
</dbReference>
<comment type="similarity">
    <text evidence="2">Belongs to the methyl-accepting chemotaxis (MCP) protein family.</text>
</comment>
<evidence type="ECO:0000256" key="2">
    <source>
        <dbReference type="ARBA" id="ARBA00029447"/>
    </source>
</evidence>
<accession>C6Q1A7</accession>
<evidence type="ECO:0000259" key="6">
    <source>
        <dbReference type="PROSITE" id="PS50885"/>
    </source>
</evidence>
<comment type="caution">
    <text evidence="7">The sequence shown here is derived from an EMBL/GenBank/DDBJ whole genome shotgun (WGS) entry which is preliminary data.</text>
</comment>
<dbReference type="PATRIC" id="fig|536227.13.peg.1673"/>
<feature type="transmembrane region" description="Helical" evidence="4">
    <location>
        <begin position="12"/>
        <end position="31"/>
    </location>
</feature>
<evidence type="ECO:0000256" key="3">
    <source>
        <dbReference type="PROSITE-ProRule" id="PRU00284"/>
    </source>
</evidence>
<keyword evidence="4" id="KW-0472">Membrane</keyword>
<dbReference type="InterPro" id="IPR004090">
    <property type="entry name" value="Chemotax_Me-accpt_rcpt"/>
</dbReference>
<proteinExistence type="inferred from homology"/>
<evidence type="ECO:0000256" key="4">
    <source>
        <dbReference type="SAM" id="Phobius"/>
    </source>
</evidence>
<dbReference type="SMART" id="SM00283">
    <property type="entry name" value="MA"/>
    <property type="match status" value="1"/>
</dbReference>
<dbReference type="GO" id="GO:0016020">
    <property type="term" value="C:membrane"/>
    <property type="evidence" value="ECO:0007669"/>
    <property type="project" value="InterPro"/>
</dbReference>
<dbReference type="SUPFAM" id="SSF103190">
    <property type="entry name" value="Sensory domain-like"/>
    <property type="match status" value="1"/>
</dbReference>
<dbReference type="Gene3D" id="6.10.340.10">
    <property type="match status" value="1"/>
</dbReference>
<feature type="domain" description="HAMP" evidence="6">
    <location>
        <begin position="211"/>
        <end position="257"/>
    </location>
</feature>
<organism evidence="7 8">
    <name type="scientific">Clostridium carboxidivorans P7</name>
    <dbReference type="NCBI Taxonomy" id="536227"/>
    <lineage>
        <taxon>Bacteria</taxon>
        <taxon>Bacillati</taxon>
        <taxon>Bacillota</taxon>
        <taxon>Clostridia</taxon>
        <taxon>Eubacteriales</taxon>
        <taxon>Clostridiaceae</taxon>
        <taxon>Clostridium</taxon>
    </lineage>
</organism>
<dbReference type="GO" id="GO:0004888">
    <property type="term" value="F:transmembrane signaling receptor activity"/>
    <property type="evidence" value="ECO:0007669"/>
    <property type="project" value="InterPro"/>
</dbReference>
<evidence type="ECO:0000256" key="1">
    <source>
        <dbReference type="ARBA" id="ARBA00023224"/>
    </source>
</evidence>
<dbReference type="Gene3D" id="1.10.287.950">
    <property type="entry name" value="Methyl-accepting chemotaxis protein"/>
    <property type="match status" value="1"/>
</dbReference>
<keyword evidence="8" id="KW-1185">Reference proteome</keyword>
<gene>
    <name evidence="7" type="ORF">CcarbDRAFT_4824</name>
</gene>